<keyword evidence="2" id="KW-0732">Signal</keyword>
<feature type="signal peptide" evidence="2">
    <location>
        <begin position="1"/>
        <end position="27"/>
    </location>
</feature>
<dbReference type="EMBL" id="SJPM01000001">
    <property type="protein sequence ID" value="TWU03744.1"/>
    <property type="molecule type" value="Genomic_DNA"/>
</dbReference>
<evidence type="ECO:0000313" key="3">
    <source>
        <dbReference type="EMBL" id="TWU03744.1"/>
    </source>
</evidence>
<feature type="chain" id="PRO_5022805290" description="Secreted protein" evidence="2">
    <location>
        <begin position="28"/>
        <end position="951"/>
    </location>
</feature>
<evidence type="ECO:0000256" key="2">
    <source>
        <dbReference type="SAM" id="SignalP"/>
    </source>
</evidence>
<name>A0A5C6B014_9BACT</name>
<evidence type="ECO:0000313" key="4">
    <source>
        <dbReference type="Proteomes" id="UP000316213"/>
    </source>
</evidence>
<feature type="region of interest" description="Disordered" evidence="1">
    <location>
        <begin position="103"/>
        <end position="122"/>
    </location>
</feature>
<dbReference type="Proteomes" id="UP000316213">
    <property type="component" value="Unassembled WGS sequence"/>
</dbReference>
<sequence precursor="true">MRFQDSRSMVLLIGIALMAANVPHASAQPPGGVQLPGNATPGNSPRGIQVPARVPVAQAGAVTAAGQPFHIATIEIPLQTPVLGDLSPLELATNDRARFAVSENLQSRVSRPPSEQPLPPLGQGRLLGRVGNLIREITGADDRRQTYARRITFLFEGAEPFEIEIQDRGISVGSYTVVPVEDPQRHAQWLAQWWSEFTAQTKRQIDATDTPPWIEHYLIAMLSDRLNLPLPNWYGQRDEQESDDPLMMTLRWIGGAADISDEVFASAAIGNPSETLDASVAAMPLPDEIAWRHENSGLPDGTPEPAIEPLAAQVPPEYFYIRYGKFENYLWFQDLTSEYGGDISRMITLSGLANDGASRLQKQLGVQMTALGRMLGPTVIADQALIGSDLFMQDGAAMGAVFEPVNTFLLRTNLNTERQTLANSSDAITLKEVTLPHGKGTLLRSTDNAVRSFMVERDGFICLANSEAIADRFLEIGQTGESLAKTEGFRAARHYMPLERNDTIFAYFSPRMLQGLLSPQYLIELRRRMQSEADIALVHLARLAAASMTPDGQPVPTEIEELVAASFLPNGFGQRPDGSGVVSVGQRVMDTRRGGRGTFLPIPDNPIETITAAEANWYAEMTRAYRDQFPSLDPIFVGIQRQAVEAEPDGDGVSTGRLERLTIHAEIAPWQPSNYGWWAEQLGPPTPVSIRFSPDDIVALQAHVASDQLGPPTHLFAAIKDSMPPKIDDIDGILSGYQALKTLPGYLGAYPYPGALDRLPLGLGRGTPVGPGMNRLLGGVYRFTGGGFSVLSFQPDLLTATLPVLAAEEVDDTAQVRGHIGDLRGSQLEGYVNTLLYERASQMSVGGAEFLESLTTQLDVPPAAALDEARRILGGTVQCPLGGQYEPIDATHWTSTAWGQDQVTPGSTPPPDFRAPILQWFRGIDAKLTQYPNRLIADVVLDVERVDPSVP</sequence>
<proteinExistence type="predicted"/>
<dbReference type="OrthoDB" id="221287at2"/>
<dbReference type="RefSeq" id="WP_146576207.1">
    <property type="nucleotide sequence ID" value="NZ_SJPM01000001.1"/>
</dbReference>
<dbReference type="AlphaFoldDB" id="A0A5C6B014"/>
<evidence type="ECO:0008006" key="5">
    <source>
        <dbReference type="Google" id="ProtNLM"/>
    </source>
</evidence>
<gene>
    <name evidence="3" type="ORF">Pla100_06740</name>
</gene>
<organism evidence="3 4">
    <name type="scientific">Neorhodopirellula pilleata</name>
    <dbReference type="NCBI Taxonomy" id="2714738"/>
    <lineage>
        <taxon>Bacteria</taxon>
        <taxon>Pseudomonadati</taxon>
        <taxon>Planctomycetota</taxon>
        <taxon>Planctomycetia</taxon>
        <taxon>Pirellulales</taxon>
        <taxon>Pirellulaceae</taxon>
        <taxon>Neorhodopirellula</taxon>
    </lineage>
</organism>
<protein>
    <recommendedName>
        <fullName evidence="5">Secreted protein</fullName>
    </recommendedName>
</protein>
<accession>A0A5C6B014</accession>
<reference evidence="3 4" key="1">
    <citation type="submission" date="2019-02" db="EMBL/GenBank/DDBJ databases">
        <title>Deep-cultivation of Planctomycetes and their phenomic and genomic characterization uncovers novel biology.</title>
        <authorList>
            <person name="Wiegand S."/>
            <person name="Jogler M."/>
            <person name="Boedeker C."/>
            <person name="Pinto D."/>
            <person name="Vollmers J."/>
            <person name="Rivas-Marin E."/>
            <person name="Kohn T."/>
            <person name="Peeters S.H."/>
            <person name="Heuer A."/>
            <person name="Rast P."/>
            <person name="Oberbeckmann S."/>
            <person name="Bunk B."/>
            <person name="Jeske O."/>
            <person name="Meyerdierks A."/>
            <person name="Storesund J.E."/>
            <person name="Kallscheuer N."/>
            <person name="Luecker S."/>
            <person name="Lage O.M."/>
            <person name="Pohl T."/>
            <person name="Merkel B.J."/>
            <person name="Hornburger P."/>
            <person name="Mueller R.-W."/>
            <person name="Bruemmer F."/>
            <person name="Labrenz M."/>
            <person name="Spormann A.M."/>
            <person name="Op Den Camp H."/>
            <person name="Overmann J."/>
            <person name="Amann R."/>
            <person name="Jetten M.S.M."/>
            <person name="Mascher T."/>
            <person name="Medema M.H."/>
            <person name="Devos D.P."/>
            <person name="Kaster A.-K."/>
            <person name="Ovreas L."/>
            <person name="Rohde M."/>
            <person name="Galperin M.Y."/>
            <person name="Jogler C."/>
        </authorList>
    </citation>
    <scope>NUCLEOTIDE SEQUENCE [LARGE SCALE GENOMIC DNA]</scope>
    <source>
        <strain evidence="3 4">Pla100</strain>
    </source>
</reference>
<evidence type="ECO:0000256" key="1">
    <source>
        <dbReference type="SAM" id="MobiDB-lite"/>
    </source>
</evidence>
<keyword evidence="4" id="KW-1185">Reference proteome</keyword>
<comment type="caution">
    <text evidence="3">The sequence shown here is derived from an EMBL/GenBank/DDBJ whole genome shotgun (WGS) entry which is preliminary data.</text>
</comment>